<keyword evidence="1" id="KW-0812">Transmembrane</keyword>
<name>A0A397Q1R8_9HYPH</name>
<proteinExistence type="predicted"/>
<dbReference type="Proteomes" id="UP000266273">
    <property type="component" value="Unassembled WGS sequence"/>
</dbReference>
<protein>
    <submittedName>
        <fullName evidence="2">Uncharacterized protein</fullName>
    </submittedName>
</protein>
<gene>
    <name evidence="2" type="ORF">BXY53_0048</name>
</gene>
<accession>A0A397Q1R8</accession>
<dbReference type="EMBL" id="QXDF01000001">
    <property type="protein sequence ID" value="RIA54998.1"/>
    <property type="molecule type" value="Genomic_DNA"/>
</dbReference>
<keyword evidence="1" id="KW-1133">Transmembrane helix</keyword>
<dbReference type="AlphaFoldDB" id="A0A397Q1R8"/>
<keyword evidence="1" id="KW-0472">Membrane</keyword>
<reference evidence="2 3" key="1">
    <citation type="submission" date="2018-08" db="EMBL/GenBank/DDBJ databases">
        <title>Genomic Encyclopedia of Archaeal and Bacterial Type Strains, Phase II (KMG-II): from individual species to whole genera.</title>
        <authorList>
            <person name="Goeker M."/>
        </authorList>
    </citation>
    <scope>NUCLEOTIDE SEQUENCE [LARGE SCALE GENOMIC DNA]</scope>
    <source>
        <strain evidence="2 3">DSM 5002</strain>
    </source>
</reference>
<keyword evidence="3" id="KW-1185">Reference proteome</keyword>
<organism evidence="2 3">
    <name type="scientific">Dichotomicrobium thermohalophilum</name>
    <dbReference type="NCBI Taxonomy" id="933063"/>
    <lineage>
        <taxon>Bacteria</taxon>
        <taxon>Pseudomonadati</taxon>
        <taxon>Pseudomonadota</taxon>
        <taxon>Alphaproteobacteria</taxon>
        <taxon>Hyphomicrobiales</taxon>
        <taxon>Hyphomicrobiaceae</taxon>
        <taxon>Dichotomicrobium</taxon>
    </lineage>
</organism>
<feature type="transmembrane region" description="Helical" evidence="1">
    <location>
        <begin position="12"/>
        <end position="32"/>
    </location>
</feature>
<dbReference type="RefSeq" id="WP_119059962.1">
    <property type="nucleotide sequence ID" value="NZ_QXDF01000001.1"/>
</dbReference>
<evidence type="ECO:0000256" key="1">
    <source>
        <dbReference type="SAM" id="Phobius"/>
    </source>
</evidence>
<evidence type="ECO:0000313" key="3">
    <source>
        <dbReference type="Proteomes" id="UP000266273"/>
    </source>
</evidence>
<evidence type="ECO:0000313" key="2">
    <source>
        <dbReference type="EMBL" id="RIA54998.1"/>
    </source>
</evidence>
<comment type="caution">
    <text evidence="2">The sequence shown here is derived from an EMBL/GenBank/DDBJ whole genome shotgun (WGS) entry which is preliminary data.</text>
</comment>
<sequence>MTRSGVRDGRIWPLFPLAAAAILFVFVIGQAIRHDYRRSDILSTAAQSPASAAAAIAERFGAGTAVCHPTGPTDDLDNLISALFALERFGVSPFETTAEALAVRVSGWLGLTPPDFSYGPGQIRLSRALSLAAVADDPAGWKTQVATASKLLEPCAARGVARRLIRQARHRRQGELDAEGALDHGELDRLAAIYNAQDAPTDGKAALAHHLFNRIAYHLTLHYRYENTPDGAASRDRR</sequence>